<dbReference type="SUPFAM" id="SSF53300">
    <property type="entry name" value="vWA-like"/>
    <property type="match status" value="1"/>
</dbReference>
<organism evidence="3 4">
    <name type="scientific">Actinomycetospora chibensis</name>
    <dbReference type="NCBI Taxonomy" id="663606"/>
    <lineage>
        <taxon>Bacteria</taxon>
        <taxon>Bacillati</taxon>
        <taxon>Actinomycetota</taxon>
        <taxon>Actinomycetes</taxon>
        <taxon>Pseudonocardiales</taxon>
        <taxon>Pseudonocardiaceae</taxon>
        <taxon>Actinomycetospora</taxon>
    </lineage>
</organism>
<evidence type="ECO:0000259" key="2">
    <source>
        <dbReference type="SMART" id="SM00327"/>
    </source>
</evidence>
<keyword evidence="4" id="KW-1185">Reference proteome</keyword>
<dbReference type="SMART" id="SM00327">
    <property type="entry name" value="VWA"/>
    <property type="match status" value="1"/>
</dbReference>
<evidence type="ECO:0000256" key="1">
    <source>
        <dbReference type="SAM" id="MobiDB-lite"/>
    </source>
</evidence>
<dbReference type="Pfam" id="PF13519">
    <property type="entry name" value="VWA_2"/>
    <property type="match status" value="1"/>
</dbReference>
<proteinExistence type="predicted"/>
<gene>
    <name evidence="3" type="ORF">ACFPEL_00550</name>
</gene>
<dbReference type="CDD" id="cd00198">
    <property type="entry name" value="vWFA"/>
    <property type="match status" value="1"/>
</dbReference>
<dbReference type="Proteomes" id="UP001595909">
    <property type="component" value="Unassembled WGS sequence"/>
</dbReference>
<dbReference type="InterPro" id="IPR002035">
    <property type="entry name" value="VWF_A"/>
</dbReference>
<dbReference type="InterPro" id="IPR036465">
    <property type="entry name" value="vWFA_dom_sf"/>
</dbReference>
<dbReference type="Gene3D" id="3.40.50.410">
    <property type="entry name" value="von Willebrand factor, type A domain"/>
    <property type="match status" value="1"/>
</dbReference>
<evidence type="ECO:0000313" key="4">
    <source>
        <dbReference type="Proteomes" id="UP001595909"/>
    </source>
</evidence>
<feature type="domain" description="VWFA" evidence="2">
    <location>
        <begin position="139"/>
        <end position="296"/>
    </location>
</feature>
<comment type="caution">
    <text evidence="3">The sequence shown here is derived from an EMBL/GenBank/DDBJ whole genome shotgun (WGS) entry which is preliminary data.</text>
</comment>
<name>A0ABV9RCG7_9PSEU</name>
<dbReference type="EMBL" id="JBHSIM010000001">
    <property type="protein sequence ID" value="MFC4830882.1"/>
    <property type="molecule type" value="Genomic_DNA"/>
</dbReference>
<evidence type="ECO:0000313" key="3">
    <source>
        <dbReference type="EMBL" id="MFC4830882.1"/>
    </source>
</evidence>
<accession>A0ABV9RCG7</accession>
<dbReference type="RefSeq" id="WP_274188946.1">
    <property type="nucleotide sequence ID" value="NZ_BAABHN010000001.1"/>
</dbReference>
<protein>
    <submittedName>
        <fullName evidence="3">VWA domain-containing protein</fullName>
    </submittedName>
</protein>
<reference evidence="4" key="1">
    <citation type="journal article" date="2019" name="Int. J. Syst. Evol. Microbiol.">
        <title>The Global Catalogue of Microorganisms (GCM) 10K type strain sequencing project: providing services to taxonomists for standard genome sequencing and annotation.</title>
        <authorList>
            <consortium name="The Broad Institute Genomics Platform"/>
            <consortium name="The Broad Institute Genome Sequencing Center for Infectious Disease"/>
            <person name="Wu L."/>
            <person name="Ma J."/>
        </authorList>
    </citation>
    <scope>NUCLEOTIDE SEQUENCE [LARGE SCALE GENOMIC DNA]</scope>
    <source>
        <strain evidence="4">CCUG 50347</strain>
    </source>
</reference>
<feature type="region of interest" description="Disordered" evidence="1">
    <location>
        <begin position="1"/>
        <end position="63"/>
    </location>
</feature>
<sequence length="302" mass="32280">MRRKPKQLSEEPALYERGGAGGGLVLSDGTRRRRRRDRSAGGPTAPGASDEPAEVVPLEELGDRPEDAVARERLRRIARRLALRRPHEADATGTAGELVSARWHGAGDDLDLDATLEVLAANPMPTDEDLIVRERRRSARTVVLAVDVSGSMTGERALTAAATVGALAGELGRDRLAVLAFWSDAAVLVRPGERVAPLAVLDLLLRVPTRGLTNVAFALTTAARMVGATRDARVLLLSDAVHNAGPDPRGVAARLPRLDVLLDVSGERDVELGRDLARAGRGRCRPVRDHTDVAPALTTIFT</sequence>